<feature type="region of interest" description="Disordered" evidence="9">
    <location>
        <begin position="370"/>
        <end position="407"/>
    </location>
</feature>
<keyword evidence="7" id="KW-0539">Nucleus</keyword>
<evidence type="ECO:0000256" key="9">
    <source>
        <dbReference type="SAM" id="MobiDB-lite"/>
    </source>
</evidence>
<reference evidence="11 12" key="1">
    <citation type="submission" date="2017-10" db="EMBL/GenBank/DDBJ databases">
        <title>A novel species of cold-tolerant Malassezia isolated from bats.</title>
        <authorList>
            <person name="Lorch J.M."/>
            <person name="Palmer J.M."/>
            <person name="Vanderwolf K.J."/>
            <person name="Schmidt K.Z."/>
            <person name="Verant M.L."/>
            <person name="Weller T.J."/>
            <person name="Blehert D.S."/>
        </authorList>
    </citation>
    <scope>NUCLEOTIDE SEQUENCE [LARGE SCALE GENOMIC DNA]</scope>
    <source>
        <strain evidence="11 12">NWHC:44797-103</strain>
    </source>
</reference>
<dbReference type="GO" id="GO:0005634">
    <property type="term" value="C:nucleus"/>
    <property type="evidence" value="ECO:0007669"/>
    <property type="project" value="UniProtKB-SubCell"/>
</dbReference>
<name>A0A2N1JET9_9BASI</name>
<dbReference type="PANTHER" id="PTHR10071">
    <property type="entry name" value="TRANSCRIPTION FACTOR GATA FAMILY MEMBER"/>
    <property type="match status" value="1"/>
</dbReference>
<dbReference type="SUPFAM" id="SSF57716">
    <property type="entry name" value="Glucocorticoid receptor-like (DNA-binding domain)"/>
    <property type="match status" value="2"/>
</dbReference>
<gene>
    <name evidence="11" type="ORF">MVES_000997</name>
</gene>
<accession>A0A2N1JET9</accession>
<dbReference type="EMBL" id="KZ454988">
    <property type="protein sequence ID" value="PKI85060.1"/>
    <property type="molecule type" value="Genomic_DNA"/>
</dbReference>
<protein>
    <recommendedName>
        <fullName evidence="10">GATA-type domain-containing protein</fullName>
    </recommendedName>
</protein>
<feature type="domain" description="GATA-type" evidence="10">
    <location>
        <begin position="254"/>
        <end position="304"/>
    </location>
</feature>
<dbReference type="Pfam" id="PF00320">
    <property type="entry name" value="GATA"/>
    <property type="match status" value="2"/>
</dbReference>
<sequence length="550" mass="61153">MTPSLQVVGDNFSQFTNELDASELVKNARLFSRLHTALGQSARLENVSWRMWHKQHSEDKAKAPRSGVNELFAHVNNVHQPSALYENKLCGAMLDQQMHTPFAFMRQQFNGANAYSMKETSPPSWKDIGAMQDPQHYHIVLESSQPPEQHVSPDMLQLFPTTSSQGCSMEGCAYVGTDKSVLQEIFSLSKTPAPQRSQASESSRSAVSSAQSELKKEGSPLPGSMPSTSSRKTEAQSDAPFSSVSHNDEEIPTCSNCGTHSTPLWRRNHDTLLLCNACGLYLKIHKSHRPLLLRQRQQVSNATKNSSQERGSRPPDLTSCTNCGTRVTPLWRKDDNGAMLCNACGLYLKLHGEQRPHRYRADVIRKRVRYDQKGRPGQDDGLPMPMSDSTPHRDISGDSSMDEYGPVSRHASWSEGFEIGPLGHDDLETPTQDADKCSPVDDAKRFLTSSQEPIADLATLACCGNSNEVCTGPVLMNDQSYNDENSAYNMNESAQFMFGLDMGVDSMLPLQNQNLIYKPSIWPVYQSTAKPTFAEQSLHTHAQTLQCDYF</sequence>
<dbReference type="GO" id="GO:0000122">
    <property type="term" value="P:negative regulation of transcription by RNA polymerase II"/>
    <property type="evidence" value="ECO:0007669"/>
    <property type="project" value="TreeGrafter"/>
</dbReference>
<dbReference type="GO" id="GO:0045944">
    <property type="term" value="P:positive regulation of transcription by RNA polymerase II"/>
    <property type="evidence" value="ECO:0007669"/>
    <property type="project" value="TreeGrafter"/>
</dbReference>
<evidence type="ECO:0000256" key="8">
    <source>
        <dbReference type="PROSITE-ProRule" id="PRU00094"/>
    </source>
</evidence>
<dbReference type="SMART" id="SM00401">
    <property type="entry name" value="ZnF_GATA"/>
    <property type="match status" value="2"/>
</dbReference>
<evidence type="ECO:0000256" key="7">
    <source>
        <dbReference type="ARBA" id="ARBA00023242"/>
    </source>
</evidence>
<dbReference type="PROSITE" id="PS50114">
    <property type="entry name" value="GATA_ZN_FINGER_2"/>
    <property type="match status" value="2"/>
</dbReference>
<dbReference type="PANTHER" id="PTHR10071:SF335">
    <property type="entry name" value="IRON-SENSING TRANSCRIPTIONAL REPRESSOR-RELATED"/>
    <property type="match status" value="1"/>
</dbReference>
<dbReference type="STRING" id="2020962.A0A2N1JET9"/>
<feature type="compositionally biased region" description="Low complexity" evidence="9">
    <location>
        <begin position="195"/>
        <end position="212"/>
    </location>
</feature>
<evidence type="ECO:0000313" key="11">
    <source>
        <dbReference type="EMBL" id="PKI85060.1"/>
    </source>
</evidence>
<dbReference type="CDD" id="cd00202">
    <property type="entry name" value="ZnF_GATA"/>
    <property type="match status" value="2"/>
</dbReference>
<comment type="subcellular location">
    <subcellularLocation>
        <location evidence="1">Nucleus</location>
    </subcellularLocation>
</comment>
<keyword evidence="6" id="KW-0804">Transcription</keyword>
<evidence type="ECO:0000256" key="2">
    <source>
        <dbReference type="ARBA" id="ARBA00022723"/>
    </source>
</evidence>
<dbReference type="AlphaFoldDB" id="A0A2N1JET9"/>
<dbReference type="GO" id="GO:0008270">
    <property type="term" value="F:zinc ion binding"/>
    <property type="evidence" value="ECO:0007669"/>
    <property type="project" value="UniProtKB-KW"/>
</dbReference>
<dbReference type="InterPro" id="IPR013088">
    <property type="entry name" value="Znf_NHR/GATA"/>
</dbReference>
<evidence type="ECO:0000313" key="12">
    <source>
        <dbReference type="Proteomes" id="UP000232875"/>
    </source>
</evidence>
<dbReference type="GO" id="GO:0000981">
    <property type="term" value="F:DNA-binding transcription factor activity, RNA polymerase II-specific"/>
    <property type="evidence" value="ECO:0007669"/>
    <property type="project" value="TreeGrafter"/>
</dbReference>
<feature type="compositionally biased region" description="Polar residues" evidence="9">
    <location>
        <begin position="297"/>
        <end position="309"/>
    </location>
</feature>
<dbReference type="Proteomes" id="UP000232875">
    <property type="component" value="Unassembled WGS sequence"/>
</dbReference>
<feature type="region of interest" description="Disordered" evidence="9">
    <location>
        <begin position="190"/>
        <end position="252"/>
    </location>
</feature>
<feature type="domain" description="GATA-type" evidence="10">
    <location>
        <begin position="314"/>
        <end position="367"/>
    </location>
</feature>
<keyword evidence="4" id="KW-0862">Zinc</keyword>
<dbReference type="Gene3D" id="3.30.50.10">
    <property type="entry name" value="Erythroid Transcription Factor GATA-1, subunit A"/>
    <property type="match status" value="2"/>
</dbReference>
<evidence type="ECO:0000256" key="6">
    <source>
        <dbReference type="ARBA" id="ARBA00023163"/>
    </source>
</evidence>
<dbReference type="GO" id="GO:0000978">
    <property type="term" value="F:RNA polymerase II cis-regulatory region sequence-specific DNA binding"/>
    <property type="evidence" value="ECO:0007669"/>
    <property type="project" value="TreeGrafter"/>
</dbReference>
<dbReference type="InterPro" id="IPR013860">
    <property type="entry name" value="AreA_GATA"/>
</dbReference>
<evidence type="ECO:0000256" key="5">
    <source>
        <dbReference type="ARBA" id="ARBA00023015"/>
    </source>
</evidence>
<dbReference type="PRINTS" id="PR00619">
    <property type="entry name" value="GATAZNFINGER"/>
</dbReference>
<keyword evidence="12" id="KW-1185">Reference proteome</keyword>
<dbReference type="Pfam" id="PF08550">
    <property type="entry name" value="GATA_AreA"/>
    <property type="match status" value="1"/>
</dbReference>
<evidence type="ECO:0000256" key="1">
    <source>
        <dbReference type="ARBA" id="ARBA00004123"/>
    </source>
</evidence>
<feature type="region of interest" description="Disordered" evidence="9">
    <location>
        <begin position="297"/>
        <end position="319"/>
    </location>
</feature>
<evidence type="ECO:0000256" key="4">
    <source>
        <dbReference type="ARBA" id="ARBA00022833"/>
    </source>
</evidence>
<dbReference type="InterPro" id="IPR039355">
    <property type="entry name" value="Transcription_factor_GATA"/>
</dbReference>
<dbReference type="PROSITE" id="PS00344">
    <property type="entry name" value="GATA_ZN_FINGER_1"/>
    <property type="match status" value="1"/>
</dbReference>
<dbReference type="OrthoDB" id="515401at2759"/>
<evidence type="ECO:0000256" key="3">
    <source>
        <dbReference type="ARBA" id="ARBA00022771"/>
    </source>
</evidence>
<keyword evidence="5" id="KW-0805">Transcription regulation</keyword>
<evidence type="ECO:0000259" key="10">
    <source>
        <dbReference type="PROSITE" id="PS50114"/>
    </source>
</evidence>
<dbReference type="InterPro" id="IPR000679">
    <property type="entry name" value="Znf_GATA"/>
</dbReference>
<organism evidence="11 12">
    <name type="scientific">Malassezia vespertilionis</name>
    <dbReference type="NCBI Taxonomy" id="2020962"/>
    <lineage>
        <taxon>Eukaryota</taxon>
        <taxon>Fungi</taxon>
        <taxon>Dikarya</taxon>
        <taxon>Basidiomycota</taxon>
        <taxon>Ustilaginomycotina</taxon>
        <taxon>Malasseziomycetes</taxon>
        <taxon>Malasseziales</taxon>
        <taxon>Malasseziaceae</taxon>
        <taxon>Malassezia</taxon>
    </lineage>
</organism>
<keyword evidence="2" id="KW-0479">Metal-binding</keyword>
<proteinExistence type="predicted"/>
<keyword evidence="3 8" id="KW-0863">Zinc-finger</keyword>